<proteinExistence type="predicted"/>
<name>A0AA40ELI3_9PEZI</name>
<evidence type="ECO:0008006" key="4">
    <source>
        <dbReference type="Google" id="ProtNLM"/>
    </source>
</evidence>
<reference evidence="2" key="1">
    <citation type="submission" date="2023-06" db="EMBL/GenBank/DDBJ databases">
        <title>Genome-scale phylogeny and comparative genomics of the fungal order Sordariales.</title>
        <authorList>
            <consortium name="Lawrence Berkeley National Laboratory"/>
            <person name="Hensen N."/>
            <person name="Bonometti L."/>
            <person name="Westerberg I."/>
            <person name="Brannstrom I.O."/>
            <person name="Guillou S."/>
            <person name="Cros-Aarteil S."/>
            <person name="Calhoun S."/>
            <person name="Haridas S."/>
            <person name="Kuo A."/>
            <person name="Mondo S."/>
            <person name="Pangilinan J."/>
            <person name="Riley R."/>
            <person name="LaButti K."/>
            <person name="Andreopoulos B."/>
            <person name="Lipzen A."/>
            <person name="Chen C."/>
            <person name="Yanf M."/>
            <person name="Daum C."/>
            <person name="Ng V."/>
            <person name="Clum A."/>
            <person name="Steindorff A."/>
            <person name="Ohm R."/>
            <person name="Martin F."/>
            <person name="Silar P."/>
            <person name="Natvig D."/>
            <person name="Lalanne C."/>
            <person name="Gautier V."/>
            <person name="Ament-velasquez S.L."/>
            <person name="Kruys A."/>
            <person name="Hutchinson M.I."/>
            <person name="Powell A.J."/>
            <person name="Barry K."/>
            <person name="Miller A.N."/>
            <person name="Grigoriev I.V."/>
            <person name="Debuchy R."/>
            <person name="Gladieux P."/>
            <person name="Thoren M.H."/>
            <person name="Johannesson H."/>
        </authorList>
    </citation>
    <scope>NUCLEOTIDE SEQUENCE</scope>
    <source>
        <strain evidence="2">SMH3187-1</strain>
    </source>
</reference>
<gene>
    <name evidence="2" type="ORF">B0T18DRAFT_232835</name>
</gene>
<feature type="signal peptide" evidence="1">
    <location>
        <begin position="1"/>
        <end position="20"/>
    </location>
</feature>
<comment type="caution">
    <text evidence="2">The sequence shown here is derived from an EMBL/GenBank/DDBJ whole genome shotgun (WGS) entry which is preliminary data.</text>
</comment>
<organism evidence="2 3">
    <name type="scientific">Schizothecium vesticola</name>
    <dbReference type="NCBI Taxonomy" id="314040"/>
    <lineage>
        <taxon>Eukaryota</taxon>
        <taxon>Fungi</taxon>
        <taxon>Dikarya</taxon>
        <taxon>Ascomycota</taxon>
        <taxon>Pezizomycotina</taxon>
        <taxon>Sordariomycetes</taxon>
        <taxon>Sordariomycetidae</taxon>
        <taxon>Sordariales</taxon>
        <taxon>Schizotheciaceae</taxon>
        <taxon>Schizothecium</taxon>
    </lineage>
</organism>
<evidence type="ECO:0000313" key="3">
    <source>
        <dbReference type="Proteomes" id="UP001172155"/>
    </source>
</evidence>
<dbReference type="Proteomes" id="UP001172155">
    <property type="component" value="Unassembled WGS sequence"/>
</dbReference>
<evidence type="ECO:0000313" key="2">
    <source>
        <dbReference type="EMBL" id="KAK0741561.1"/>
    </source>
</evidence>
<protein>
    <recommendedName>
        <fullName evidence="4">Secreted protein</fullName>
    </recommendedName>
</protein>
<dbReference type="AlphaFoldDB" id="A0AA40ELI3"/>
<dbReference type="EMBL" id="JAUKUD010000006">
    <property type="protein sequence ID" value="KAK0741561.1"/>
    <property type="molecule type" value="Genomic_DNA"/>
</dbReference>
<evidence type="ECO:0000256" key="1">
    <source>
        <dbReference type="SAM" id="SignalP"/>
    </source>
</evidence>
<feature type="chain" id="PRO_5041306469" description="Secreted protein" evidence="1">
    <location>
        <begin position="21"/>
        <end position="95"/>
    </location>
</feature>
<keyword evidence="3" id="KW-1185">Reference proteome</keyword>
<sequence>MQVGMCYFVFGSLLAAVGQSRHLHITYLGGCDVVGDRMRFFRTQTTQGQAQWDIATRKLGRHSLSLAMEFCTLNMASILIRHGMDACGLLFLDRL</sequence>
<accession>A0AA40ELI3</accession>
<keyword evidence="1" id="KW-0732">Signal</keyword>